<gene>
    <name evidence="7" type="ORF">ACFPM3_12285</name>
</gene>
<evidence type="ECO:0000259" key="6">
    <source>
        <dbReference type="PROSITE" id="PS50977"/>
    </source>
</evidence>
<dbReference type="RefSeq" id="WP_345690418.1">
    <property type="nucleotide sequence ID" value="NZ_BAABIT010000001.1"/>
</dbReference>
<accession>A0ABV9XF17</accession>
<keyword evidence="8" id="KW-1185">Reference proteome</keyword>
<dbReference type="Proteomes" id="UP001595829">
    <property type="component" value="Unassembled WGS sequence"/>
</dbReference>
<evidence type="ECO:0000313" key="8">
    <source>
        <dbReference type="Proteomes" id="UP001595829"/>
    </source>
</evidence>
<keyword evidence="2" id="KW-0805">Transcription regulation</keyword>
<name>A0ABV9XF17_9ACTN</name>
<dbReference type="PROSITE" id="PS50977">
    <property type="entry name" value="HTH_TETR_2"/>
    <property type="match status" value="1"/>
</dbReference>
<dbReference type="PRINTS" id="PR00455">
    <property type="entry name" value="HTHTETR"/>
</dbReference>
<evidence type="ECO:0000256" key="3">
    <source>
        <dbReference type="ARBA" id="ARBA00023125"/>
    </source>
</evidence>
<evidence type="ECO:0000256" key="1">
    <source>
        <dbReference type="ARBA" id="ARBA00022491"/>
    </source>
</evidence>
<evidence type="ECO:0000313" key="7">
    <source>
        <dbReference type="EMBL" id="MFC5022910.1"/>
    </source>
</evidence>
<dbReference type="InterPro" id="IPR009057">
    <property type="entry name" value="Homeodomain-like_sf"/>
</dbReference>
<protein>
    <submittedName>
        <fullName evidence="7">TetR/AcrR family transcriptional regulator</fullName>
    </submittedName>
</protein>
<keyword evidence="3 5" id="KW-0238">DNA-binding</keyword>
<dbReference type="Pfam" id="PF00440">
    <property type="entry name" value="TetR_N"/>
    <property type="match status" value="1"/>
</dbReference>
<evidence type="ECO:0000256" key="2">
    <source>
        <dbReference type="ARBA" id="ARBA00023015"/>
    </source>
</evidence>
<evidence type="ECO:0000256" key="4">
    <source>
        <dbReference type="ARBA" id="ARBA00023163"/>
    </source>
</evidence>
<dbReference type="InterPro" id="IPR050109">
    <property type="entry name" value="HTH-type_TetR-like_transc_reg"/>
</dbReference>
<dbReference type="Pfam" id="PF13977">
    <property type="entry name" value="TetR_C_6"/>
    <property type="match status" value="1"/>
</dbReference>
<proteinExistence type="predicted"/>
<dbReference type="InterPro" id="IPR036271">
    <property type="entry name" value="Tet_transcr_reg_TetR-rel_C_sf"/>
</dbReference>
<keyword evidence="1" id="KW-0678">Repressor</keyword>
<organism evidence="7 8">
    <name type="scientific">Streptomyces coeruleoprunus</name>
    <dbReference type="NCBI Taxonomy" id="285563"/>
    <lineage>
        <taxon>Bacteria</taxon>
        <taxon>Bacillati</taxon>
        <taxon>Actinomycetota</taxon>
        <taxon>Actinomycetes</taxon>
        <taxon>Kitasatosporales</taxon>
        <taxon>Streptomycetaceae</taxon>
        <taxon>Streptomyces</taxon>
    </lineage>
</organism>
<feature type="domain" description="HTH tetR-type" evidence="6">
    <location>
        <begin position="13"/>
        <end position="73"/>
    </location>
</feature>
<dbReference type="Gene3D" id="1.10.357.10">
    <property type="entry name" value="Tetracycline Repressor, domain 2"/>
    <property type="match status" value="1"/>
</dbReference>
<sequence length="216" mass="24144">MGPKRLTREESRQRTKDRLLAAAAELFAERGVTGTSIEQIAERAGYTRGAFYGNFADKHEVVRELLLQRTRTEMREVEELSREAQSFGDLLDLLRAWNRARAQHLTPWLSLRLELLLHALRTPQLRPDLADRELLARDAIGDGIRRELARRNVRPPADPAFLALVVHSLEDGLLIQHLLRPEEISGDVVVDAVELLLDSWAALGAATPGPNSVAGP</sequence>
<feature type="DNA-binding region" description="H-T-H motif" evidence="5">
    <location>
        <begin position="36"/>
        <end position="55"/>
    </location>
</feature>
<dbReference type="InterPro" id="IPR039538">
    <property type="entry name" value="BetI_C"/>
</dbReference>
<evidence type="ECO:0000256" key="5">
    <source>
        <dbReference type="PROSITE-ProRule" id="PRU00335"/>
    </source>
</evidence>
<dbReference type="SUPFAM" id="SSF48498">
    <property type="entry name" value="Tetracyclin repressor-like, C-terminal domain"/>
    <property type="match status" value="1"/>
</dbReference>
<dbReference type="PANTHER" id="PTHR30055">
    <property type="entry name" value="HTH-TYPE TRANSCRIPTIONAL REGULATOR RUTR"/>
    <property type="match status" value="1"/>
</dbReference>
<dbReference type="InterPro" id="IPR001647">
    <property type="entry name" value="HTH_TetR"/>
</dbReference>
<dbReference type="SUPFAM" id="SSF46689">
    <property type="entry name" value="Homeodomain-like"/>
    <property type="match status" value="1"/>
</dbReference>
<comment type="caution">
    <text evidence="7">The sequence shown here is derived from an EMBL/GenBank/DDBJ whole genome shotgun (WGS) entry which is preliminary data.</text>
</comment>
<dbReference type="PANTHER" id="PTHR30055:SF234">
    <property type="entry name" value="HTH-TYPE TRANSCRIPTIONAL REGULATOR BETI"/>
    <property type="match status" value="1"/>
</dbReference>
<keyword evidence="4" id="KW-0804">Transcription</keyword>
<reference evidence="8" key="1">
    <citation type="journal article" date="2019" name="Int. J. Syst. Evol. Microbiol.">
        <title>The Global Catalogue of Microorganisms (GCM) 10K type strain sequencing project: providing services to taxonomists for standard genome sequencing and annotation.</title>
        <authorList>
            <consortium name="The Broad Institute Genomics Platform"/>
            <consortium name="The Broad Institute Genome Sequencing Center for Infectious Disease"/>
            <person name="Wu L."/>
            <person name="Ma J."/>
        </authorList>
    </citation>
    <scope>NUCLEOTIDE SEQUENCE [LARGE SCALE GENOMIC DNA]</scope>
    <source>
        <strain evidence="8">CGMCC 4.1648</strain>
    </source>
</reference>
<dbReference type="EMBL" id="JBHSJD010000007">
    <property type="protein sequence ID" value="MFC5022910.1"/>
    <property type="molecule type" value="Genomic_DNA"/>
</dbReference>